<dbReference type="EMBL" id="BMIV01000005">
    <property type="protein sequence ID" value="GGF66574.1"/>
    <property type="molecule type" value="Genomic_DNA"/>
</dbReference>
<keyword evidence="2" id="KW-1185">Reference proteome</keyword>
<name>A0ABQ1VJ16_9RHOB</name>
<comment type="caution">
    <text evidence="1">The sequence shown here is derived from an EMBL/GenBank/DDBJ whole genome shotgun (WGS) entry which is preliminary data.</text>
</comment>
<dbReference type="SUPFAM" id="SSF53474">
    <property type="entry name" value="alpha/beta-Hydrolases"/>
    <property type="match status" value="1"/>
</dbReference>
<accession>A0ABQ1VJ16</accession>
<dbReference type="Gene3D" id="3.40.50.1820">
    <property type="entry name" value="alpha/beta hydrolase"/>
    <property type="match status" value="1"/>
</dbReference>
<evidence type="ECO:0000313" key="2">
    <source>
        <dbReference type="Proteomes" id="UP000640509"/>
    </source>
</evidence>
<protein>
    <recommendedName>
        <fullName evidence="3">Alpha/beta hydrolase</fullName>
    </recommendedName>
</protein>
<proteinExistence type="predicted"/>
<reference evidence="2" key="1">
    <citation type="journal article" date="2019" name="Int. J. Syst. Evol. Microbiol.">
        <title>The Global Catalogue of Microorganisms (GCM) 10K type strain sequencing project: providing services to taxonomists for standard genome sequencing and annotation.</title>
        <authorList>
            <consortium name="The Broad Institute Genomics Platform"/>
            <consortium name="The Broad Institute Genome Sequencing Center for Infectious Disease"/>
            <person name="Wu L."/>
            <person name="Ma J."/>
        </authorList>
    </citation>
    <scope>NUCLEOTIDE SEQUENCE [LARGE SCALE GENOMIC DNA]</scope>
    <source>
        <strain evidence="2">CGMCC 1.15419</strain>
    </source>
</reference>
<sequence length="310" mass="33139">MPQSRTLCRHDDYLITLHQPDRVSAHTVVITFGGMPSVLAEKGFGTSFCLSQGWTTIYVAQRALSQYQGLDQTSFQAAVGPAVEGRKVVCYGSSLGGYAALYFGGAINARIIAAAPKLPAWPPIASPGLAIPLTHRPLHEAARSMSAPVVIFDPLVDHDRLTVEQMVKPAYPAARLVELPYFGHTLLNAIVAAGQLKGFMTALIQDDVVLPLDLPTDSNPGWQFRKGQALARSEPQVALRHFERFFDLSPSAKSLSALLNQLVATGNLADAQTLLDRAAAMADPDLVLSPQATQRAIKAGLHLQGCGAPA</sequence>
<dbReference type="InterPro" id="IPR029058">
    <property type="entry name" value="AB_hydrolase_fold"/>
</dbReference>
<dbReference type="Proteomes" id="UP000640509">
    <property type="component" value="Unassembled WGS sequence"/>
</dbReference>
<gene>
    <name evidence="1" type="ORF">GCM10011402_18580</name>
</gene>
<evidence type="ECO:0000313" key="1">
    <source>
        <dbReference type="EMBL" id="GGF66574.1"/>
    </source>
</evidence>
<evidence type="ECO:0008006" key="3">
    <source>
        <dbReference type="Google" id="ProtNLM"/>
    </source>
</evidence>
<organism evidence="1 2">
    <name type="scientific">Paracoccus acridae</name>
    <dbReference type="NCBI Taxonomy" id="1795310"/>
    <lineage>
        <taxon>Bacteria</taxon>
        <taxon>Pseudomonadati</taxon>
        <taxon>Pseudomonadota</taxon>
        <taxon>Alphaproteobacteria</taxon>
        <taxon>Rhodobacterales</taxon>
        <taxon>Paracoccaceae</taxon>
        <taxon>Paracoccus</taxon>
    </lineage>
</organism>
<dbReference type="RefSeq" id="WP_188714884.1">
    <property type="nucleotide sequence ID" value="NZ_BMIV01000005.1"/>
</dbReference>